<dbReference type="Proteomes" id="UP001338125">
    <property type="component" value="Unassembled WGS sequence"/>
</dbReference>
<name>A0ABR0SUN4_9HYPO</name>
<evidence type="ECO:0000313" key="3">
    <source>
        <dbReference type="Proteomes" id="UP001338125"/>
    </source>
</evidence>
<evidence type="ECO:0000256" key="1">
    <source>
        <dbReference type="SAM" id="Phobius"/>
    </source>
</evidence>
<keyword evidence="3" id="KW-1185">Reference proteome</keyword>
<comment type="caution">
    <text evidence="2">The sequence shown here is derived from an EMBL/GenBank/DDBJ whole genome shotgun (WGS) entry which is preliminary data.</text>
</comment>
<keyword evidence="1" id="KW-0812">Transmembrane</keyword>
<reference evidence="2 3" key="1">
    <citation type="submission" date="2024-01" db="EMBL/GenBank/DDBJ databases">
        <title>Complete genome of Cladobotryum mycophilum ATHUM6906.</title>
        <authorList>
            <person name="Christinaki A.C."/>
            <person name="Myridakis A.I."/>
            <person name="Kouvelis V.N."/>
        </authorList>
    </citation>
    <scope>NUCLEOTIDE SEQUENCE [LARGE SCALE GENOMIC DNA]</scope>
    <source>
        <strain evidence="2 3">ATHUM6906</strain>
    </source>
</reference>
<evidence type="ECO:0000313" key="2">
    <source>
        <dbReference type="EMBL" id="KAK5995476.1"/>
    </source>
</evidence>
<dbReference type="EMBL" id="JAVFKD010000004">
    <property type="protein sequence ID" value="KAK5995476.1"/>
    <property type="molecule type" value="Genomic_DNA"/>
</dbReference>
<keyword evidence="1" id="KW-1133">Transmembrane helix</keyword>
<organism evidence="2 3">
    <name type="scientific">Cladobotryum mycophilum</name>
    <dbReference type="NCBI Taxonomy" id="491253"/>
    <lineage>
        <taxon>Eukaryota</taxon>
        <taxon>Fungi</taxon>
        <taxon>Dikarya</taxon>
        <taxon>Ascomycota</taxon>
        <taxon>Pezizomycotina</taxon>
        <taxon>Sordariomycetes</taxon>
        <taxon>Hypocreomycetidae</taxon>
        <taxon>Hypocreales</taxon>
        <taxon>Hypocreaceae</taxon>
        <taxon>Cladobotryum</taxon>
    </lineage>
</organism>
<protein>
    <submittedName>
        <fullName evidence="2">Uncharacterized protein</fullName>
    </submittedName>
</protein>
<accession>A0ABR0SUN4</accession>
<feature type="transmembrane region" description="Helical" evidence="1">
    <location>
        <begin position="6"/>
        <end position="27"/>
    </location>
</feature>
<proteinExistence type="predicted"/>
<sequence length="111" mass="12287">MFPLSSSASFIYAFLYEIVWIVSSLFINAKKPQTRNPSSTSGKGTHLPVYGLRTTARDAYHSMGRRNILTHAPQIFSADHSDHSSPIGVVVSGVFYTRVVPFLRLLCAGNR</sequence>
<gene>
    <name evidence="2" type="ORF">PT974_03884</name>
</gene>
<keyword evidence="1" id="KW-0472">Membrane</keyword>